<evidence type="ECO:0000313" key="4">
    <source>
        <dbReference type="EMBL" id="MFC0558586.1"/>
    </source>
</evidence>
<organism evidence="4 5">
    <name type="scientific">Halalkalibacter alkalisediminis</name>
    <dbReference type="NCBI Taxonomy" id="935616"/>
    <lineage>
        <taxon>Bacteria</taxon>
        <taxon>Bacillati</taxon>
        <taxon>Bacillota</taxon>
        <taxon>Bacilli</taxon>
        <taxon>Bacillales</taxon>
        <taxon>Bacillaceae</taxon>
        <taxon>Halalkalibacter</taxon>
    </lineage>
</organism>
<dbReference type="RefSeq" id="WP_273839997.1">
    <property type="nucleotide sequence ID" value="NZ_JAQQWT010000001.1"/>
</dbReference>
<accession>A0ABV6NCT2</accession>
<dbReference type="Gene3D" id="3.40.50.300">
    <property type="entry name" value="P-loop containing nucleotide triphosphate hydrolases"/>
    <property type="match status" value="1"/>
</dbReference>
<comment type="caution">
    <text evidence="4">The sequence shown here is derived from an EMBL/GenBank/DDBJ whole genome shotgun (WGS) entry which is preliminary data.</text>
</comment>
<keyword evidence="5" id="KW-1185">Reference proteome</keyword>
<dbReference type="PIRSF" id="PIRSF003092">
    <property type="entry name" value="MinD"/>
    <property type="match status" value="1"/>
</dbReference>
<dbReference type="InterPro" id="IPR033875">
    <property type="entry name" value="FlhG"/>
</dbReference>
<evidence type="ECO:0000256" key="2">
    <source>
        <dbReference type="ARBA" id="ARBA00022840"/>
    </source>
</evidence>
<keyword evidence="1" id="KW-0547">Nucleotide-binding</keyword>
<dbReference type="Proteomes" id="UP001589833">
    <property type="component" value="Unassembled WGS sequence"/>
</dbReference>
<reference evidence="4 5" key="1">
    <citation type="submission" date="2024-09" db="EMBL/GenBank/DDBJ databases">
        <authorList>
            <person name="Sun Q."/>
            <person name="Mori K."/>
        </authorList>
    </citation>
    <scope>NUCLEOTIDE SEQUENCE [LARGE SCALE GENOMIC DNA]</scope>
    <source>
        <strain evidence="4 5">NCAIM B.02301</strain>
    </source>
</reference>
<dbReference type="PANTHER" id="PTHR43384">
    <property type="entry name" value="SEPTUM SITE-DETERMINING PROTEIN MIND HOMOLOG, CHLOROPLASTIC-RELATED"/>
    <property type="match status" value="1"/>
</dbReference>
<dbReference type="EMBL" id="JBHLTR010000006">
    <property type="protein sequence ID" value="MFC0558586.1"/>
    <property type="molecule type" value="Genomic_DNA"/>
</dbReference>
<evidence type="ECO:0000259" key="3">
    <source>
        <dbReference type="Pfam" id="PF01656"/>
    </source>
</evidence>
<dbReference type="InterPro" id="IPR050625">
    <property type="entry name" value="ParA/MinD_ATPase"/>
</dbReference>
<feature type="domain" description="CobQ/CobB/MinD/ParA nucleotide binding" evidence="3">
    <location>
        <begin position="23"/>
        <end position="239"/>
    </location>
</feature>
<dbReference type="SUPFAM" id="SSF52540">
    <property type="entry name" value="P-loop containing nucleoside triphosphate hydrolases"/>
    <property type="match status" value="1"/>
</dbReference>
<dbReference type="Pfam" id="PF01656">
    <property type="entry name" value="CbiA"/>
    <property type="match status" value="1"/>
</dbReference>
<protein>
    <submittedName>
        <fullName evidence="4">MinD/ParA family protein</fullName>
    </submittedName>
</protein>
<evidence type="ECO:0000256" key="1">
    <source>
        <dbReference type="ARBA" id="ARBA00022741"/>
    </source>
</evidence>
<sequence length="286" mass="31870">MNDQAENLRRLLQNDQRKDAKVIAVVSGKGGVGKSNVCLNFAISLSKLGEKVAIFDLDIGMANLNILMGLTPNYHLMDLLDNQLSIWDIMEEGPAGISYIAGGSGFSSFVELNDERLKKFFSQLELIGENFDYIFLDMGAGATKESIELVMAAHDVFVVTTPEPTAITDAYSMIKFIFLRDDYKPMYLIVNRVDSEKEGDRTIENFKKVALKFLQKDIKALGYIPNDPTVSKAVKAQTPFVIYDQFAKASKAVAGLASVYIGRKQETSTKYGQFLSKMRKMVSLRK</sequence>
<name>A0ABV6NCT2_9BACI</name>
<proteinExistence type="predicted"/>
<dbReference type="InterPro" id="IPR002586">
    <property type="entry name" value="CobQ/CobB/MinD/ParA_Nub-bd_dom"/>
</dbReference>
<dbReference type="PANTHER" id="PTHR43384:SF4">
    <property type="entry name" value="CELLULOSE BIOSYNTHESIS PROTEIN BCSQ-RELATED"/>
    <property type="match status" value="1"/>
</dbReference>
<dbReference type="InterPro" id="IPR027417">
    <property type="entry name" value="P-loop_NTPase"/>
</dbReference>
<dbReference type="InterPro" id="IPR025501">
    <property type="entry name" value="MinD_FleN"/>
</dbReference>
<gene>
    <name evidence="4" type="ORF">ACFFH4_05935</name>
</gene>
<evidence type="ECO:0000313" key="5">
    <source>
        <dbReference type="Proteomes" id="UP001589833"/>
    </source>
</evidence>
<keyword evidence="2" id="KW-0067">ATP-binding</keyword>
<dbReference type="CDD" id="cd02038">
    <property type="entry name" value="FlhG-like"/>
    <property type="match status" value="1"/>
</dbReference>